<feature type="transmembrane region" description="Helical" evidence="1">
    <location>
        <begin position="56"/>
        <end position="77"/>
    </location>
</feature>
<dbReference type="Proteomes" id="UP000010729">
    <property type="component" value="Unassembled WGS sequence"/>
</dbReference>
<keyword evidence="3" id="KW-1185">Reference proteome</keyword>
<keyword evidence="1" id="KW-0472">Membrane</keyword>
<accession>N1V699</accession>
<feature type="transmembrane region" description="Helical" evidence="1">
    <location>
        <begin position="104"/>
        <end position="126"/>
    </location>
</feature>
<organism evidence="2 3">
    <name type="scientific">Arthrobacter crystallopoietes BAB-32</name>
    <dbReference type="NCBI Taxonomy" id="1246476"/>
    <lineage>
        <taxon>Bacteria</taxon>
        <taxon>Bacillati</taxon>
        <taxon>Actinomycetota</taxon>
        <taxon>Actinomycetes</taxon>
        <taxon>Micrococcales</taxon>
        <taxon>Micrococcaceae</taxon>
        <taxon>Crystallibacter</taxon>
    </lineage>
</organism>
<protein>
    <submittedName>
        <fullName evidence="2">Uncharacterized protein</fullName>
    </submittedName>
</protein>
<keyword evidence="1" id="KW-0812">Transmembrane</keyword>
<evidence type="ECO:0000256" key="1">
    <source>
        <dbReference type="SAM" id="Phobius"/>
    </source>
</evidence>
<reference evidence="2 3" key="1">
    <citation type="journal article" date="2013" name="Genome Announc.">
        <title>Draft Genome Sequence of Arthrobacter crystallopoietes Strain BAB-32, Revealing Genes for Bioremediation.</title>
        <authorList>
            <person name="Joshi M.N."/>
            <person name="Pandit A.S."/>
            <person name="Sharma A."/>
            <person name="Pandya R.V."/>
            <person name="Desai S.M."/>
            <person name="Saxena A.K."/>
            <person name="Bagatharia S.B."/>
        </authorList>
    </citation>
    <scope>NUCLEOTIDE SEQUENCE [LARGE SCALE GENOMIC DNA]</scope>
    <source>
        <strain evidence="2 3">BAB-32</strain>
    </source>
</reference>
<name>N1V699_9MICC</name>
<comment type="caution">
    <text evidence="2">The sequence shown here is derived from an EMBL/GenBank/DDBJ whole genome shotgun (WGS) entry which is preliminary data.</text>
</comment>
<keyword evidence="1" id="KW-1133">Transmembrane helix</keyword>
<sequence length="146" mass="14687">MVGLAAAAHAVVGSPLPAIPVLLGLTSLAVLGATLASLVRLPFGAVLLLSAACQQILHLLFTALVGSGGSGLVLIPLPGEHHEELLAITSPTDEPGSTNEQAHAAMLLLYAHAGAAVLGAIIVTTWTDASRRSRAGSGVAEEDYRG</sequence>
<evidence type="ECO:0000313" key="3">
    <source>
        <dbReference type="Proteomes" id="UP000010729"/>
    </source>
</evidence>
<gene>
    <name evidence="2" type="ORF">D477_013145</name>
</gene>
<feature type="transmembrane region" description="Helical" evidence="1">
    <location>
        <begin position="28"/>
        <end position="49"/>
    </location>
</feature>
<proteinExistence type="predicted"/>
<dbReference type="EMBL" id="ANPE02000156">
    <property type="protein sequence ID" value="EMY33758.1"/>
    <property type="molecule type" value="Genomic_DNA"/>
</dbReference>
<dbReference type="AlphaFoldDB" id="N1V699"/>
<evidence type="ECO:0000313" key="2">
    <source>
        <dbReference type="EMBL" id="EMY33758.1"/>
    </source>
</evidence>